<dbReference type="RefSeq" id="WP_307262454.1">
    <property type="nucleotide sequence ID" value="NZ_JAUSVL010000001.1"/>
</dbReference>
<evidence type="ECO:0008006" key="4">
    <source>
        <dbReference type="Google" id="ProtNLM"/>
    </source>
</evidence>
<dbReference type="AlphaFoldDB" id="A0AAE3VHS6"/>
<evidence type="ECO:0000256" key="1">
    <source>
        <dbReference type="SAM" id="SignalP"/>
    </source>
</evidence>
<organism evidence="2 3">
    <name type="scientific">Oligosphaera ethanolica</name>
    <dbReference type="NCBI Taxonomy" id="760260"/>
    <lineage>
        <taxon>Bacteria</taxon>
        <taxon>Pseudomonadati</taxon>
        <taxon>Lentisphaerota</taxon>
        <taxon>Oligosphaeria</taxon>
        <taxon>Oligosphaerales</taxon>
        <taxon>Oligosphaeraceae</taxon>
        <taxon>Oligosphaera</taxon>
    </lineage>
</organism>
<feature type="chain" id="PRO_5042282209" description="Sialate O-acetylesterase domain-containing protein" evidence="1">
    <location>
        <begin position="22"/>
        <end position="759"/>
    </location>
</feature>
<dbReference type="Proteomes" id="UP001238163">
    <property type="component" value="Unassembled WGS sequence"/>
</dbReference>
<reference evidence="2" key="1">
    <citation type="submission" date="2023-07" db="EMBL/GenBank/DDBJ databases">
        <title>Genomic Encyclopedia of Type Strains, Phase IV (KMG-IV): sequencing the most valuable type-strain genomes for metagenomic binning, comparative biology and taxonomic classification.</title>
        <authorList>
            <person name="Goeker M."/>
        </authorList>
    </citation>
    <scope>NUCLEOTIDE SEQUENCE</scope>
    <source>
        <strain evidence="2">DSM 24202</strain>
    </source>
</reference>
<evidence type="ECO:0000313" key="3">
    <source>
        <dbReference type="Proteomes" id="UP001238163"/>
    </source>
</evidence>
<keyword evidence="1" id="KW-0732">Signal</keyword>
<accession>A0AAE3VHS6</accession>
<feature type="signal peptide" evidence="1">
    <location>
        <begin position="1"/>
        <end position="21"/>
    </location>
</feature>
<sequence>MTILKYLFILMLLLVPTASIADDATAAPPAPAVTWKIATAPLRLRVSVQPRRHPSLFVPVPLELPPDILHVSAVADDGSDIPASPVLVGGRLAGVALYCRGINRQRDDAEAPPTPSISVYLHAEPHEGTTPFLGDSARVVALERSIRPLTTRAHSAAEMLRLFNTPEKKRPVFVVAVPALGAIPDRDTWQQPPDTQRLANAMLRWDARMIVPDERTLAFGADQNHTAWVVLLDGKPVADWSSEAKRPGGGAFGPAITLKPGIYSLQLLAIQRQGEIIPRCLVRPAGEDGPGAAPAGLVPAPQPDFWGIEFADQPERNASALLQLADVGHFLQTDRRVAHYATPTGDTPAQSAPQWLDLNGQAITCSSSNGQLFSAAECIPGFRITTGEQTLTIPAFALWLPGMIHDGRMSFSDLPAVLARHQALPLAIRVTWPESLPPALRENARLLCEQRSADGTVLQSDPLPLTGKDHCRAAITLLAESRSLTIRCTLAGEDLFPALPLRLIHPLDAMLPLVAQGNALYTRQNTRAMMVCDALPPPGDGRLTLRHWPAQPLRLAILDDLIADTNSYAATVLPEQDLAAMLGGPRPLSCSRVNAAPRTGSSPMLAAISALPQLIASRPDFALLSVGAAPLRAGQTPADWCQTLLFLAQACQAAGIDPILVALPELPGLPSGIGRNAALLTKELGLSLGVAVADLYSRQRLNQVDSATWYQHAGLDLPTPHDAARQWLSMTCAHALQRHYPAIFTYHASADDDRQPGQP</sequence>
<proteinExistence type="predicted"/>
<dbReference type="EMBL" id="JAUSVL010000001">
    <property type="protein sequence ID" value="MDQ0290699.1"/>
    <property type="molecule type" value="Genomic_DNA"/>
</dbReference>
<evidence type="ECO:0000313" key="2">
    <source>
        <dbReference type="EMBL" id="MDQ0290699.1"/>
    </source>
</evidence>
<gene>
    <name evidence="2" type="ORF">J3R75_002806</name>
</gene>
<protein>
    <recommendedName>
        <fullName evidence="4">Sialate O-acetylesterase domain-containing protein</fullName>
    </recommendedName>
</protein>
<comment type="caution">
    <text evidence="2">The sequence shown here is derived from an EMBL/GenBank/DDBJ whole genome shotgun (WGS) entry which is preliminary data.</text>
</comment>
<name>A0AAE3VHS6_9BACT</name>
<dbReference type="SUPFAM" id="SSF52266">
    <property type="entry name" value="SGNH hydrolase"/>
    <property type="match status" value="1"/>
</dbReference>
<keyword evidence="3" id="KW-1185">Reference proteome</keyword>